<name>A0A1V4IBK0_9CLOT</name>
<dbReference type="CDD" id="cd07743">
    <property type="entry name" value="metallo-hydrolase-like_MBL-fold"/>
    <property type="match status" value="1"/>
</dbReference>
<dbReference type="STRING" id="1450648.CLORY_41550"/>
<dbReference type="InterPro" id="IPR050855">
    <property type="entry name" value="NDM-1-like"/>
</dbReference>
<accession>A0A1V4IBK0</accession>
<dbReference type="AlphaFoldDB" id="A0A1V4IBK0"/>
<dbReference type="RefSeq" id="WP_079428112.1">
    <property type="nucleotide sequence ID" value="NZ_MZGV01000087.1"/>
</dbReference>
<keyword evidence="3" id="KW-1185">Reference proteome</keyword>
<evidence type="ECO:0000313" key="3">
    <source>
        <dbReference type="Proteomes" id="UP000190080"/>
    </source>
</evidence>
<dbReference type="EMBL" id="MZGV01000087">
    <property type="protein sequence ID" value="OPJ57378.1"/>
    <property type="molecule type" value="Genomic_DNA"/>
</dbReference>
<gene>
    <name evidence="2" type="primary">gloB_5</name>
    <name evidence="2" type="ORF">CLORY_41550</name>
</gene>
<evidence type="ECO:0000313" key="2">
    <source>
        <dbReference type="EMBL" id="OPJ57378.1"/>
    </source>
</evidence>
<dbReference type="SMART" id="SM00849">
    <property type="entry name" value="Lactamase_B"/>
    <property type="match status" value="1"/>
</dbReference>
<dbReference type="EC" id="3.1.2.6" evidence="2"/>
<dbReference type="InterPro" id="IPR001279">
    <property type="entry name" value="Metallo-B-lactamas"/>
</dbReference>
<dbReference type="GO" id="GO:0004416">
    <property type="term" value="F:hydroxyacylglutathione hydrolase activity"/>
    <property type="evidence" value="ECO:0007669"/>
    <property type="project" value="UniProtKB-EC"/>
</dbReference>
<sequence length="295" mass="34371">MELTKINGNTYYINAPTNIGIYSYKNKNCMLIDTGKNNTAARKIEQVILENGLHPKYIVNTHSHTDHCGGNNYFKNTYTGCITYTSSREKLYMESIQMFPTMIYTCLPPKQLEEDCKDVQVDFILEYGMNKINDEKFTVLDVRGHSTEHIAILTPDRVCFLGDSIFSDYTLDKYPFPLLFNIQYQFDTLESIKDIDADYFVISHSDGVINKQQLEKLIVRNTENIHRYLDDIVELLEKPLTKEDLLENIVILNDIKMDYREYYLNMSSLSAFLAYLQDNGKIKNSLENGKMYYYV</sequence>
<dbReference type="Pfam" id="PF00753">
    <property type="entry name" value="Lactamase_B"/>
    <property type="match status" value="1"/>
</dbReference>
<comment type="caution">
    <text evidence="2">The sequence shown here is derived from an EMBL/GenBank/DDBJ whole genome shotgun (WGS) entry which is preliminary data.</text>
</comment>
<dbReference type="Gene3D" id="3.60.15.10">
    <property type="entry name" value="Ribonuclease Z/Hydroxyacylglutathione hydrolase-like"/>
    <property type="match status" value="1"/>
</dbReference>
<dbReference type="PANTHER" id="PTHR42951">
    <property type="entry name" value="METALLO-BETA-LACTAMASE DOMAIN-CONTAINING"/>
    <property type="match status" value="1"/>
</dbReference>
<protein>
    <submittedName>
        <fullName evidence="2">Hydroxyacylglutathione hydrolase</fullName>
        <ecNumber evidence="2">3.1.2.6</ecNumber>
    </submittedName>
</protein>
<dbReference type="OrthoDB" id="11380at2"/>
<feature type="domain" description="Metallo-beta-lactamase" evidence="1">
    <location>
        <begin position="16"/>
        <end position="204"/>
    </location>
</feature>
<evidence type="ECO:0000259" key="1">
    <source>
        <dbReference type="SMART" id="SM00849"/>
    </source>
</evidence>
<dbReference type="SUPFAM" id="SSF56281">
    <property type="entry name" value="Metallo-hydrolase/oxidoreductase"/>
    <property type="match status" value="1"/>
</dbReference>
<organism evidence="2 3">
    <name type="scientific">Clostridium oryzae</name>
    <dbReference type="NCBI Taxonomy" id="1450648"/>
    <lineage>
        <taxon>Bacteria</taxon>
        <taxon>Bacillati</taxon>
        <taxon>Bacillota</taxon>
        <taxon>Clostridia</taxon>
        <taxon>Eubacteriales</taxon>
        <taxon>Clostridiaceae</taxon>
        <taxon>Clostridium</taxon>
    </lineage>
</organism>
<dbReference type="InterPro" id="IPR036866">
    <property type="entry name" value="RibonucZ/Hydroxyglut_hydro"/>
</dbReference>
<keyword evidence="2" id="KW-0378">Hydrolase</keyword>
<dbReference type="PANTHER" id="PTHR42951:SF14">
    <property type="entry name" value="METALLO-BETA-LACTAMASE SUPERFAMILY PROTEIN"/>
    <property type="match status" value="1"/>
</dbReference>
<dbReference type="Proteomes" id="UP000190080">
    <property type="component" value="Unassembled WGS sequence"/>
</dbReference>
<proteinExistence type="predicted"/>
<reference evidence="2 3" key="1">
    <citation type="submission" date="2017-03" db="EMBL/GenBank/DDBJ databases">
        <title>Genome sequence of Clostridium oryzae DSM 28571.</title>
        <authorList>
            <person name="Poehlein A."/>
            <person name="Daniel R."/>
        </authorList>
    </citation>
    <scope>NUCLEOTIDE SEQUENCE [LARGE SCALE GENOMIC DNA]</scope>
    <source>
        <strain evidence="2 3">DSM 28571</strain>
    </source>
</reference>